<evidence type="ECO:0000313" key="5">
    <source>
        <dbReference type="Proteomes" id="UP001239626"/>
    </source>
</evidence>
<accession>A0ABU0EDU9</accession>
<reference evidence="4 5" key="1">
    <citation type="submission" date="2023-07" db="EMBL/GenBank/DDBJ databases">
        <title>Sorghum-associated microbial communities from plants grown in Nebraska, USA.</title>
        <authorList>
            <person name="Schachtman D."/>
        </authorList>
    </citation>
    <scope>NUCLEOTIDE SEQUENCE [LARGE SCALE GENOMIC DNA]</scope>
    <source>
        <strain evidence="4 5">BE332</strain>
    </source>
</reference>
<comment type="caution">
    <text evidence="4">The sequence shown here is derived from an EMBL/GenBank/DDBJ whole genome shotgun (WGS) entry which is preliminary data.</text>
</comment>
<protein>
    <submittedName>
        <fullName evidence="4">Glycosyltransferase involved in cell wall biosynthesis</fullName>
    </submittedName>
</protein>
<dbReference type="PANTHER" id="PTHR46401:SF2">
    <property type="entry name" value="GLYCOSYLTRANSFERASE WBBK-RELATED"/>
    <property type="match status" value="1"/>
</dbReference>
<evidence type="ECO:0000256" key="2">
    <source>
        <dbReference type="ARBA" id="ARBA00022679"/>
    </source>
</evidence>
<evidence type="ECO:0000259" key="3">
    <source>
        <dbReference type="Pfam" id="PF13439"/>
    </source>
</evidence>
<dbReference type="PANTHER" id="PTHR46401">
    <property type="entry name" value="GLYCOSYLTRANSFERASE WBBK-RELATED"/>
    <property type="match status" value="1"/>
</dbReference>
<dbReference type="Pfam" id="PF13439">
    <property type="entry name" value="Glyco_transf_4"/>
    <property type="match status" value="1"/>
</dbReference>
<evidence type="ECO:0000313" key="4">
    <source>
        <dbReference type="EMBL" id="MDQ0373240.1"/>
    </source>
</evidence>
<dbReference type="Pfam" id="PF13692">
    <property type="entry name" value="Glyco_trans_1_4"/>
    <property type="match status" value="1"/>
</dbReference>
<gene>
    <name evidence="4" type="ORF">J2X26_001551</name>
</gene>
<keyword evidence="5" id="KW-1185">Reference proteome</keyword>
<dbReference type="CDD" id="cd03809">
    <property type="entry name" value="GT4_MtfB-like"/>
    <property type="match status" value="1"/>
</dbReference>
<feature type="domain" description="Glycosyltransferase subfamily 4-like N-terminal" evidence="3">
    <location>
        <begin position="23"/>
        <end position="177"/>
    </location>
</feature>
<dbReference type="RefSeq" id="WP_307491190.1">
    <property type="nucleotide sequence ID" value="NZ_JAUSVB010000002.1"/>
</dbReference>
<dbReference type="InterPro" id="IPR028098">
    <property type="entry name" value="Glyco_trans_4-like_N"/>
</dbReference>
<sequence>MPPTEPTHLRVAMTVEQLWQPFPGGSGTYVRSLATSLAGTDDVDVVGVAARHTTPPPSGDLPIPVRTSWLPRRVLYDAWHTTRRPRSSVPRDADVVHATTWAIPPRTAPLVVTVHDLAFLRAPEHFTPRGNRFFRRALEIVGAEADVVLTPSELTALDCVDHGIERARLRVVPLAADVLDVPTTTLAEFQRAHGLSERPYVLWCGTVEPRKNLPTLLRAFGDVAARSDLDLVLVGPVGWGSVDLEAPAAVLGDRLKVLGRLSHADLHAAYAGARAFAFPSTWEGFGLPVLEAMGHGVPVVTSRGTSMAEFAADSALLVDPLDSDALAEALLDASGPQHDDLAVRGLAVAERHTWARTAEQTVAAYRAVR</sequence>
<dbReference type="SUPFAM" id="SSF53756">
    <property type="entry name" value="UDP-Glycosyltransferase/glycogen phosphorylase"/>
    <property type="match status" value="1"/>
</dbReference>
<dbReference type="Proteomes" id="UP001239626">
    <property type="component" value="Unassembled WGS sequence"/>
</dbReference>
<name>A0ABU0EDU9_9CELL</name>
<keyword evidence="2" id="KW-0808">Transferase</keyword>
<evidence type="ECO:0000256" key="1">
    <source>
        <dbReference type="ARBA" id="ARBA00022676"/>
    </source>
</evidence>
<proteinExistence type="predicted"/>
<organism evidence="4 5">
    <name type="scientific">Cellulomonas humilata</name>
    <dbReference type="NCBI Taxonomy" id="144055"/>
    <lineage>
        <taxon>Bacteria</taxon>
        <taxon>Bacillati</taxon>
        <taxon>Actinomycetota</taxon>
        <taxon>Actinomycetes</taxon>
        <taxon>Micrococcales</taxon>
        <taxon>Cellulomonadaceae</taxon>
        <taxon>Cellulomonas</taxon>
    </lineage>
</organism>
<keyword evidence="1" id="KW-0328">Glycosyltransferase</keyword>
<dbReference type="Gene3D" id="3.40.50.2000">
    <property type="entry name" value="Glycogen Phosphorylase B"/>
    <property type="match status" value="2"/>
</dbReference>
<dbReference type="EMBL" id="JAUSVB010000002">
    <property type="protein sequence ID" value="MDQ0373240.1"/>
    <property type="molecule type" value="Genomic_DNA"/>
</dbReference>